<dbReference type="STRING" id="336831.WG68_00105"/>
<dbReference type="PANTHER" id="PTHR38035">
    <property type="entry name" value="UPF0070 PROTEIN YFGM"/>
    <property type="match status" value="1"/>
</dbReference>
<reference evidence="11 12" key="1">
    <citation type="submission" date="2015-03" db="EMBL/GenBank/DDBJ databases">
        <title>Draft genome sequences of two protease-producing strains of Arsukibacterium isolated from two cold and alkaline environments.</title>
        <authorList>
            <person name="Lylloff J.E."/>
            <person name="Skov L.B."/>
            <person name="Jepsen M."/>
            <person name="Hallin P.F."/>
            <person name="Sorensen S.J."/>
            <person name="Stougaard P."/>
            <person name="Glaring M.A."/>
        </authorList>
    </citation>
    <scope>NUCLEOTIDE SEQUENCE [LARGE SCALE GENOMIC DNA]</scope>
    <source>
        <strain evidence="11 12">GCM72</strain>
    </source>
</reference>
<evidence type="ECO:0000313" key="12">
    <source>
        <dbReference type="Proteomes" id="UP000034228"/>
    </source>
</evidence>
<evidence type="ECO:0000256" key="4">
    <source>
        <dbReference type="ARBA" id="ARBA00022989"/>
    </source>
</evidence>
<dbReference type="Gene3D" id="1.25.40.10">
    <property type="entry name" value="Tetratricopeptide repeat domain"/>
    <property type="match status" value="1"/>
</dbReference>
<evidence type="ECO:0000256" key="5">
    <source>
        <dbReference type="ARBA" id="ARBA00023136"/>
    </source>
</evidence>
<dbReference type="Proteomes" id="UP000034228">
    <property type="component" value="Unassembled WGS sequence"/>
</dbReference>
<keyword evidence="4 9" id="KW-1133">Transmembrane helix</keyword>
<evidence type="ECO:0000256" key="9">
    <source>
        <dbReference type="SAM" id="Phobius"/>
    </source>
</evidence>
<comment type="caution">
    <text evidence="11">The sequence shown here is derived from an EMBL/GenBank/DDBJ whole genome shotgun (WGS) entry which is preliminary data.</text>
</comment>
<dbReference type="PIRSF" id="PIRSF006170">
    <property type="entry name" value="YfgM"/>
    <property type="match status" value="1"/>
</dbReference>
<dbReference type="SUPFAM" id="SSF48452">
    <property type="entry name" value="TPR-like"/>
    <property type="match status" value="1"/>
</dbReference>
<keyword evidence="3 9" id="KW-0812">Transmembrane</keyword>
<dbReference type="InterPro" id="IPR026039">
    <property type="entry name" value="YfgM"/>
</dbReference>
<feature type="transmembrane region" description="Helical" evidence="9">
    <location>
        <begin position="21"/>
        <end position="39"/>
    </location>
</feature>
<evidence type="ECO:0000256" key="7">
    <source>
        <dbReference type="ARBA" id="ARBA00024197"/>
    </source>
</evidence>
<accession>A0A0M2V9K5</accession>
<evidence type="ECO:0000313" key="11">
    <source>
        <dbReference type="EMBL" id="KKO47099.1"/>
    </source>
</evidence>
<sequence length="209" mass="22974">MEIYSSEEQQVEAIKRFWNEYGKAILGGVVIGLAGLYGWRYYQADQRSQAEQVSAQYSQLLQQQQTEGSDWLNSAKGFIDAQGNSSYAVFAALLAAREAIDSQQLATAAEHLSWVMHNAKEAPVKAIAQLRLARVQREQGNYADALATLQLAVPASFLSQQAELRGDLLQLTGELAQAKAAYQQALASSEQTRQLLQVKLDELAHITAS</sequence>
<evidence type="ECO:0000256" key="1">
    <source>
        <dbReference type="ARBA" id="ARBA00004401"/>
    </source>
</evidence>
<dbReference type="GO" id="GO:0044877">
    <property type="term" value="F:protein-containing complex binding"/>
    <property type="evidence" value="ECO:0007669"/>
    <property type="project" value="InterPro"/>
</dbReference>
<dbReference type="GO" id="GO:0005886">
    <property type="term" value="C:plasma membrane"/>
    <property type="evidence" value="ECO:0007669"/>
    <property type="project" value="UniProtKB-SubCell"/>
</dbReference>
<proteinExistence type="inferred from homology"/>
<evidence type="ECO:0000259" key="10">
    <source>
        <dbReference type="Pfam" id="PF09976"/>
    </source>
</evidence>
<comment type="similarity">
    <text evidence="7">Belongs to the YfgM family.</text>
</comment>
<dbReference type="EMBL" id="LAHO01000001">
    <property type="protein sequence ID" value="KKO47099.1"/>
    <property type="molecule type" value="Genomic_DNA"/>
</dbReference>
<evidence type="ECO:0000256" key="6">
    <source>
        <dbReference type="ARBA" id="ARBA00023186"/>
    </source>
</evidence>
<keyword evidence="6" id="KW-0143">Chaperone</keyword>
<feature type="domain" description="Ancillary SecYEG translocon subunit/Cell division coordinator CpoB TPR" evidence="10">
    <location>
        <begin position="15"/>
        <end position="204"/>
    </location>
</feature>
<dbReference type="OrthoDB" id="9789675at2"/>
<dbReference type="AlphaFoldDB" id="A0A0M2V9K5"/>
<keyword evidence="2" id="KW-1003">Cell membrane</keyword>
<comment type="subcellular location">
    <subcellularLocation>
        <location evidence="1">Cell membrane</location>
        <topology evidence="1">Single-pass type II membrane protein</topology>
    </subcellularLocation>
</comment>
<dbReference type="InterPro" id="IPR018704">
    <property type="entry name" value="SecYEG/CpoB_TPR"/>
</dbReference>
<dbReference type="Pfam" id="PF09976">
    <property type="entry name" value="TPR_21"/>
    <property type="match status" value="1"/>
</dbReference>
<keyword evidence="5 9" id="KW-0472">Membrane</keyword>
<keyword evidence="12" id="KW-1185">Reference proteome</keyword>
<protein>
    <recommendedName>
        <fullName evidence="8">Ancillary SecYEG translocon subunit</fullName>
    </recommendedName>
</protein>
<gene>
    <name evidence="11" type="ORF">WG68_00105</name>
</gene>
<name>A0A0M2V9K5_9GAMM</name>
<dbReference type="RefSeq" id="WP_046555629.1">
    <property type="nucleotide sequence ID" value="NZ_LAHO01000001.1"/>
</dbReference>
<evidence type="ECO:0000256" key="3">
    <source>
        <dbReference type="ARBA" id="ARBA00022692"/>
    </source>
</evidence>
<dbReference type="PANTHER" id="PTHR38035:SF1">
    <property type="entry name" value="ANCILLARY SECYEG TRANSLOCON SUBUNIT"/>
    <property type="match status" value="1"/>
</dbReference>
<organism evidence="11 12">
    <name type="scientific">Arsukibacterium ikkense</name>
    <dbReference type="NCBI Taxonomy" id="336831"/>
    <lineage>
        <taxon>Bacteria</taxon>
        <taxon>Pseudomonadati</taxon>
        <taxon>Pseudomonadota</taxon>
        <taxon>Gammaproteobacteria</taxon>
        <taxon>Chromatiales</taxon>
        <taxon>Chromatiaceae</taxon>
        <taxon>Arsukibacterium</taxon>
    </lineage>
</organism>
<dbReference type="InterPro" id="IPR011990">
    <property type="entry name" value="TPR-like_helical_dom_sf"/>
</dbReference>
<evidence type="ECO:0000256" key="2">
    <source>
        <dbReference type="ARBA" id="ARBA00022475"/>
    </source>
</evidence>
<evidence type="ECO:0000256" key="8">
    <source>
        <dbReference type="ARBA" id="ARBA00024235"/>
    </source>
</evidence>